<organism evidence="1 2">
    <name type="scientific">Vespula vulgaris</name>
    <name type="common">Yellow jacket</name>
    <name type="synonym">Wasp</name>
    <dbReference type="NCBI Taxonomy" id="7454"/>
    <lineage>
        <taxon>Eukaryota</taxon>
        <taxon>Metazoa</taxon>
        <taxon>Ecdysozoa</taxon>
        <taxon>Arthropoda</taxon>
        <taxon>Hexapoda</taxon>
        <taxon>Insecta</taxon>
        <taxon>Pterygota</taxon>
        <taxon>Neoptera</taxon>
        <taxon>Endopterygota</taxon>
        <taxon>Hymenoptera</taxon>
        <taxon>Apocrita</taxon>
        <taxon>Aculeata</taxon>
        <taxon>Vespoidea</taxon>
        <taxon>Vespidae</taxon>
        <taxon>Vespinae</taxon>
        <taxon>Vespula</taxon>
    </lineage>
</organism>
<gene>
    <name evidence="1" type="ORF">HZH66_007862</name>
</gene>
<sequence length="131" mass="14628">MANSRCSHQSASGLCKEQQPTGLPRWFYGISFSSYLDFIDVDATSSYVNATLSLEEIALPGGIITAVEESPSPFCKKVSDSQSLELGISILMTRNTLVRFLSTDDQIMTPIQYNQYYEVREMAKLLNSIKK</sequence>
<evidence type="ECO:0000313" key="1">
    <source>
        <dbReference type="EMBL" id="KAF7394688.1"/>
    </source>
</evidence>
<keyword evidence="2" id="KW-1185">Reference proteome</keyword>
<dbReference type="Proteomes" id="UP000614350">
    <property type="component" value="Unassembled WGS sequence"/>
</dbReference>
<proteinExistence type="predicted"/>
<dbReference type="EMBL" id="JACSEA010000008">
    <property type="protein sequence ID" value="KAF7394688.1"/>
    <property type="molecule type" value="Genomic_DNA"/>
</dbReference>
<protein>
    <submittedName>
        <fullName evidence="1">Uncharacterized protein</fullName>
    </submittedName>
</protein>
<name>A0A834JTZ3_VESVU</name>
<comment type="caution">
    <text evidence="1">The sequence shown here is derived from an EMBL/GenBank/DDBJ whole genome shotgun (WGS) entry which is preliminary data.</text>
</comment>
<dbReference type="AlphaFoldDB" id="A0A834JTZ3"/>
<accession>A0A834JTZ3</accession>
<evidence type="ECO:0000313" key="2">
    <source>
        <dbReference type="Proteomes" id="UP000614350"/>
    </source>
</evidence>
<reference evidence="1" key="1">
    <citation type="journal article" date="2020" name="G3 (Bethesda)">
        <title>High-Quality Assemblies for Three Invasive Social Wasps from the &lt;i&gt;Vespula&lt;/i&gt; Genus.</title>
        <authorList>
            <person name="Harrop T.W.R."/>
            <person name="Guhlin J."/>
            <person name="McLaughlin G.M."/>
            <person name="Permina E."/>
            <person name="Stockwell P."/>
            <person name="Gilligan J."/>
            <person name="Le Lec M.F."/>
            <person name="Gruber M.A.M."/>
            <person name="Quinn O."/>
            <person name="Lovegrove M."/>
            <person name="Duncan E.J."/>
            <person name="Remnant E.J."/>
            <person name="Van Eeckhoven J."/>
            <person name="Graham B."/>
            <person name="Knapp R.A."/>
            <person name="Langford K.W."/>
            <person name="Kronenberg Z."/>
            <person name="Press M.O."/>
            <person name="Eacker S.M."/>
            <person name="Wilson-Rankin E.E."/>
            <person name="Purcell J."/>
            <person name="Lester P.J."/>
            <person name="Dearden P.K."/>
        </authorList>
    </citation>
    <scope>NUCLEOTIDE SEQUENCE</scope>
    <source>
        <strain evidence="1">Marl-1</strain>
    </source>
</reference>